<feature type="region of interest" description="Disordered" evidence="1">
    <location>
        <begin position="1"/>
        <end position="22"/>
    </location>
</feature>
<keyword evidence="3" id="KW-0378">Hydrolase</keyword>
<evidence type="ECO:0000259" key="2">
    <source>
        <dbReference type="Pfam" id="PF01844"/>
    </source>
</evidence>
<keyword evidence="3" id="KW-0255">Endonuclease</keyword>
<keyword evidence="3" id="KW-0540">Nuclease</keyword>
<protein>
    <submittedName>
        <fullName evidence="3">HNH endonuclease</fullName>
    </submittedName>
</protein>
<name>A0ABY5DU89_9ACTN</name>
<dbReference type="RefSeq" id="WP_254572267.1">
    <property type="nucleotide sequence ID" value="NZ_CP098502.1"/>
</dbReference>
<dbReference type="Gene3D" id="1.10.30.50">
    <property type="match status" value="1"/>
</dbReference>
<gene>
    <name evidence="3" type="ORF">NBH00_05105</name>
</gene>
<organism evidence="3 4">
    <name type="scientific">Paraconexibacter antarcticus</name>
    <dbReference type="NCBI Taxonomy" id="2949664"/>
    <lineage>
        <taxon>Bacteria</taxon>
        <taxon>Bacillati</taxon>
        <taxon>Actinomycetota</taxon>
        <taxon>Thermoleophilia</taxon>
        <taxon>Solirubrobacterales</taxon>
        <taxon>Paraconexibacteraceae</taxon>
        <taxon>Paraconexibacter</taxon>
    </lineage>
</organism>
<dbReference type="GO" id="GO:0004519">
    <property type="term" value="F:endonuclease activity"/>
    <property type="evidence" value="ECO:0007669"/>
    <property type="project" value="UniProtKB-KW"/>
</dbReference>
<accession>A0ABY5DU89</accession>
<feature type="domain" description="HNH" evidence="2">
    <location>
        <begin position="79"/>
        <end position="118"/>
    </location>
</feature>
<keyword evidence="4" id="KW-1185">Reference proteome</keyword>
<reference evidence="3 4" key="1">
    <citation type="submission" date="2022-06" db="EMBL/GenBank/DDBJ databases">
        <title>Paraconexibacter antarcticus.</title>
        <authorList>
            <person name="Kim C.S."/>
        </authorList>
    </citation>
    <scope>NUCLEOTIDE SEQUENCE [LARGE SCALE GENOMIC DNA]</scope>
    <source>
        <strain evidence="3 4">02-257</strain>
    </source>
</reference>
<sequence>MARSKKGRKGRARREIPTQGKASPVLRVFRDGTHEVVRPGELAKRKRRPKSKGAYAAYLRSPAWKKIRGCVLERDDHACTSCGSKRKLQVHHLTYERVGAEHLADLTTLCDGCHRKTHGLLRGMGLPYPQHDRLESDDGHHEI</sequence>
<dbReference type="Proteomes" id="UP001056035">
    <property type="component" value="Chromosome"/>
</dbReference>
<evidence type="ECO:0000313" key="4">
    <source>
        <dbReference type="Proteomes" id="UP001056035"/>
    </source>
</evidence>
<dbReference type="EMBL" id="CP098502">
    <property type="protein sequence ID" value="UTI65588.1"/>
    <property type="molecule type" value="Genomic_DNA"/>
</dbReference>
<evidence type="ECO:0000313" key="3">
    <source>
        <dbReference type="EMBL" id="UTI65588.1"/>
    </source>
</evidence>
<proteinExistence type="predicted"/>
<dbReference type="InterPro" id="IPR002711">
    <property type="entry name" value="HNH"/>
</dbReference>
<feature type="compositionally biased region" description="Basic residues" evidence="1">
    <location>
        <begin position="1"/>
        <end position="12"/>
    </location>
</feature>
<evidence type="ECO:0000256" key="1">
    <source>
        <dbReference type="SAM" id="MobiDB-lite"/>
    </source>
</evidence>
<dbReference type="Pfam" id="PF01844">
    <property type="entry name" value="HNH"/>
    <property type="match status" value="1"/>
</dbReference>